<dbReference type="Pfam" id="PF08544">
    <property type="entry name" value="GHMP_kinases_C"/>
    <property type="match status" value="1"/>
</dbReference>
<comment type="caution">
    <text evidence="7">The sequence shown here is derived from an EMBL/GenBank/DDBJ whole genome shotgun (WGS) entry which is preliminary data.</text>
</comment>
<keyword evidence="3 7" id="KW-0418">Kinase</keyword>
<dbReference type="InterPro" id="IPR013750">
    <property type="entry name" value="GHMP_kinase_C_dom"/>
</dbReference>
<dbReference type="GO" id="GO:0016301">
    <property type="term" value="F:kinase activity"/>
    <property type="evidence" value="ECO:0007669"/>
    <property type="project" value="UniProtKB-KW"/>
</dbReference>
<protein>
    <submittedName>
        <fullName evidence="7">Kinase</fullName>
    </submittedName>
</protein>
<keyword evidence="2" id="KW-0547">Nucleotide-binding</keyword>
<dbReference type="InterPro" id="IPR006204">
    <property type="entry name" value="GHMP_kinase_N_dom"/>
</dbReference>
<name>A0ABT4DQY3_9BACL</name>
<organism evidence="7 8">
    <name type="scientific">Paenibacillus apiarius</name>
    <dbReference type="NCBI Taxonomy" id="46240"/>
    <lineage>
        <taxon>Bacteria</taxon>
        <taxon>Bacillati</taxon>
        <taxon>Bacillota</taxon>
        <taxon>Bacilli</taxon>
        <taxon>Bacillales</taxon>
        <taxon>Paenibacillaceae</taxon>
        <taxon>Paenibacillus</taxon>
    </lineage>
</organism>
<dbReference type="InterPro" id="IPR014721">
    <property type="entry name" value="Ribsml_uS5_D2-typ_fold_subgr"/>
</dbReference>
<feature type="domain" description="GHMP kinase C-terminal" evidence="6">
    <location>
        <begin position="206"/>
        <end position="270"/>
    </location>
</feature>
<dbReference type="Pfam" id="PF00288">
    <property type="entry name" value="GHMP_kinases_N"/>
    <property type="match status" value="1"/>
</dbReference>
<sequence>MNNRINCFETNRSRTGLGYAFGTFGELLQGTLDEKDSEFLVTFPIQTYSRASFNINSDWNQLTVKPQNKRKSYQLACMILKHFHLPLNGVLEIDSEIPVGKGMASSSADLVSTARAIASYYSLRISNELLNSFLQQIEPTDGVMYHEVVVFYHRQVKLGYSLGHLPPLTVVSIDEGGEVDTVLFNKTRKMHTISERREYAMLLDKMIKAMEQRDIKTVGQIATQSAVLNQSFMYKNRLDDLIDICSLVNGLGVIVAHSGTCLGIMLEQSDQRYTDKLKEVSERLLELNHKVDIYYSWENDVELR</sequence>
<dbReference type="Proteomes" id="UP001207626">
    <property type="component" value="Unassembled WGS sequence"/>
</dbReference>
<reference evidence="7 8" key="1">
    <citation type="submission" date="2022-05" db="EMBL/GenBank/DDBJ databases">
        <title>Genome Sequencing of Bee-Associated Microbes.</title>
        <authorList>
            <person name="Dunlap C."/>
        </authorList>
    </citation>
    <scope>NUCLEOTIDE SEQUENCE [LARGE SCALE GENOMIC DNA]</scope>
    <source>
        <strain evidence="7 8">NRRL NRS-1438</strain>
    </source>
</reference>
<evidence type="ECO:0000259" key="5">
    <source>
        <dbReference type="Pfam" id="PF00288"/>
    </source>
</evidence>
<dbReference type="InterPro" id="IPR012363">
    <property type="entry name" value="PduX"/>
</dbReference>
<proteinExistence type="predicted"/>
<dbReference type="PANTHER" id="PTHR43527:SF1">
    <property type="entry name" value="L-THREONINE KINASE"/>
    <property type="match status" value="1"/>
</dbReference>
<dbReference type="EMBL" id="JAMDLW010000010">
    <property type="protein sequence ID" value="MCY9519782.1"/>
    <property type="molecule type" value="Genomic_DNA"/>
</dbReference>
<dbReference type="RefSeq" id="WP_087433296.1">
    <property type="nucleotide sequence ID" value="NZ_JAMDLV010000071.1"/>
</dbReference>
<accession>A0ABT4DQY3</accession>
<keyword evidence="1" id="KW-0808">Transferase</keyword>
<gene>
    <name evidence="7" type="ORF">M5X09_08815</name>
</gene>
<dbReference type="InterPro" id="IPR020568">
    <property type="entry name" value="Ribosomal_Su5_D2-typ_SF"/>
</dbReference>
<dbReference type="Gene3D" id="3.30.230.10">
    <property type="match status" value="1"/>
</dbReference>
<dbReference type="PIRSF" id="PIRSF033887">
    <property type="entry name" value="PduX"/>
    <property type="match status" value="1"/>
</dbReference>
<evidence type="ECO:0000313" key="7">
    <source>
        <dbReference type="EMBL" id="MCY9519782.1"/>
    </source>
</evidence>
<evidence type="ECO:0000313" key="8">
    <source>
        <dbReference type="Proteomes" id="UP001207626"/>
    </source>
</evidence>
<keyword evidence="4" id="KW-0067">ATP-binding</keyword>
<evidence type="ECO:0000256" key="3">
    <source>
        <dbReference type="ARBA" id="ARBA00022777"/>
    </source>
</evidence>
<evidence type="ECO:0000256" key="2">
    <source>
        <dbReference type="ARBA" id="ARBA00022741"/>
    </source>
</evidence>
<feature type="domain" description="GHMP kinase N-terminal" evidence="5">
    <location>
        <begin position="78"/>
        <end position="139"/>
    </location>
</feature>
<evidence type="ECO:0000256" key="4">
    <source>
        <dbReference type="ARBA" id="ARBA00022840"/>
    </source>
</evidence>
<evidence type="ECO:0000259" key="6">
    <source>
        <dbReference type="Pfam" id="PF08544"/>
    </source>
</evidence>
<dbReference type="SUPFAM" id="SSF54211">
    <property type="entry name" value="Ribosomal protein S5 domain 2-like"/>
    <property type="match status" value="1"/>
</dbReference>
<evidence type="ECO:0000256" key="1">
    <source>
        <dbReference type="ARBA" id="ARBA00022679"/>
    </source>
</evidence>
<dbReference type="PANTHER" id="PTHR43527">
    <property type="entry name" value="4-DIPHOSPHOCYTIDYL-2-C-METHYL-D-ERYTHRITOL KINASE, CHLOROPLASTIC"/>
    <property type="match status" value="1"/>
</dbReference>
<keyword evidence="8" id="KW-1185">Reference proteome</keyword>